<protein>
    <recommendedName>
        <fullName evidence="5">HTH marR-type domain-containing protein</fullName>
    </recommendedName>
</protein>
<dbReference type="Gene3D" id="1.10.10.10">
    <property type="entry name" value="Winged helix-like DNA-binding domain superfamily/Winged helix DNA-binding domain"/>
    <property type="match status" value="1"/>
</dbReference>
<dbReference type="SUPFAM" id="SSF46785">
    <property type="entry name" value="Winged helix' DNA-binding domain"/>
    <property type="match status" value="1"/>
</dbReference>
<evidence type="ECO:0000256" key="3">
    <source>
        <dbReference type="ARBA" id="ARBA00023163"/>
    </source>
</evidence>
<accession>A0A6J4QYU7</accession>
<evidence type="ECO:0000256" key="1">
    <source>
        <dbReference type="ARBA" id="ARBA00023015"/>
    </source>
</evidence>
<dbReference type="GO" id="GO:0006950">
    <property type="term" value="P:response to stress"/>
    <property type="evidence" value="ECO:0007669"/>
    <property type="project" value="TreeGrafter"/>
</dbReference>
<dbReference type="InterPro" id="IPR000835">
    <property type="entry name" value="HTH_MarR-typ"/>
</dbReference>
<dbReference type="Pfam" id="PF12802">
    <property type="entry name" value="MarR_2"/>
    <property type="match status" value="1"/>
</dbReference>
<evidence type="ECO:0000256" key="2">
    <source>
        <dbReference type="ARBA" id="ARBA00023125"/>
    </source>
</evidence>
<dbReference type="PANTHER" id="PTHR33164">
    <property type="entry name" value="TRANSCRIPTIONAL REGULATOR, MARR FAMILY"/>
    <property type="match status" value="1"/>
</dbReference>
<evidence type="ECO:0000256" key="4">
    <source>
        <dbReference type="SAM" id="MobiDB-lite"/>
    </source>
</evidence>
<dbReference type="InterPro" id="IPR036388">
    <property type="entry name" value="WH-like_DNA-bd_sf"/>
</dbReference>
<organism evidence="6">
    <name type="scientific">uncultured Rubrobacteraceae bacterium</name>
    <dbReference type="NCBI Taxonomy" id="349277"/>
    <lineage>
        <taxon>Bacteria</taxon>
        <taxon>Bacillati</taxon>
        <taxon>Actinomycetota</taxon>
        <taxon>Rubrobacteria</taxon>
        <taxon>Rubrobacterales</taxon>
        <taxon>Rubrobacteraceae</taxon>
        <taxon>environmental samples</taxon>
    </lineage>
</organism>
<dbReference type="SMART" id="SM00347">
    <property type="entry name" value="HTH_MARR"/>
    <property type="match status" value="1"/>
</dbReference>
<keyword evidence="2" id="KW-0238">DNA-binding</keyword>
<feature type="domain" description="HTH marR-type" evidence="5">
    <location>
        <begin position="1"/>
        <end position="138"/>
    </location>
</feature>
<dbReference type="InterPro" id="IPR023187">
    <property type="entry name" value="Tscrpt_reg_MarR-type_CS"/>
</dbReference>
<dbReference type="InterPro" id="IPR039422">
    <property type="entry name" value="MarR/SlyA-like"/>
</dbReference>
<keyword evidence="3" id="KW-0804">Transcription</keyword>
<sequence>MGESPEKLVELQQRQIAEVLTFAAALARKMGLSVSEMAALEHLHASGGGLTPTQLGKRLSMGSGTVSPMVDRLERAGYVERHPNPEDRRSSVVRMTPWGLEESARHLLPLAADFLRTASGLGKEERSSVGGYLEAVSDALACHAQKP</sequence>
<proteinExistence type="predicted"/>
<dbReference type="GO" id="GO:0003677">
    <property type="term" value="F:DNA binding"/>
    <property type="evidence" value="ECO:0007669"/>
    <property type="project" value="UniProtKB-KW"/>
</dbReference>
<name>A0A6J4QYU7_9ACTN</name>
<dbReference type="EMBL" id="CADCUW010000637">
    <property type="protein sequence ID" value="CAA9453681.1"/>
    <property type="molecule type" value="Genomic_DNA"/>
</dbReference>
<dbReference type="PANTHER" id="PTHR33164:SF43">
    <property type="entry name" value="HTH-TYPE TRANSCRIPTIONAL REPRESSOR YETL"/>
    <property type="match status" value="1"/>
</dbReference>
<keyword evidence="1" id="KW-0805">Transcription regulation</keyword>
<dbReference type="PRINTS" id="PR00598">
    <property type="entry name" value="HTHMARR"/>
</dbReference>
<evidence type="ECO:0000259" key="5">
    <source>
        <dbReference type="PROSITE" id="PS50995"/>
    </source>
</evidence>
<feature type="region of interest" description="Disordered" evidence="4">
    <location>
        <begin position="46"/>
        <end position="66"/>
    </location>
</feature>
<dbReference type="PROSITE" id="PS01117">
    <property type="entry name" value="HTH_MARR_1"/>
    <property type="match status" value="1"/>
</dbReference>
<dbReference type="GO" id="GO:0003700">
    <property type="term" value="F:DNA-binding transcription factor activity"/>
    <property type="evidence" value="ECO:0007669"/>
    <property type="project" value="InterPro"/>
</dbReference>
<dbReference type="AlphaFoldDB" id="A0A6J4QYU7"/>
<reference evidence="6" key="1">
    <citation type="submission" date="2020-02" db="EMBL/GenBank/DDBJ databases">
        <authorList>
            <person name="Meier V. D."/>
        </authorList>
    </citation>
    <scope>NUCLEOTIDE SEQUENCE</scope>
    <source>
        <strain evidence="6">AVDCRST_MAG01</strain>
    </source>
</reference>
<evidence type="ECO:0000313" key="6">
    <source>
        <dbReference type="EMBL" id="CAA9453681.1"/>
    </source>
</evidence>
<dbReference type="InterPro" id="IPR036390">
    <property type="entry name" value="WH_DNA-bd_sf"/>
</dbReference>
<dbReference type="PROSITE" id="PS50995">
    <property type="entry name" value="HTH_MARR_2"/>
    <property type="match status" value="1"/>
</dbReference>
<gene>
    <name evidence="6" type="ORF">AVDCRST_MAG01-01-4891</name>
</gene>